<accession>G9XWL2</accession>
<feature type="compositionally biased region" description="Basic and acidic residues" evidence="1">
    <location>
        <begin position="166"/>
        <end position="177"/>
    </location>
</feature>
<dbReference type="SUPFAM" id="SSF51161">
    <property type="entry name" value="Trimeric LpxA-like enzymes"/>
    <property type="match status" value="1"/>
</dbReference>
<comment type="caution">
    <text evidence="2">The sequence shown here is derived from an EMBL/GenBank/DDBJ whole genome shotgun (WGS) entry which is preliminary data.</text>
</comment>
<evidence type="ECO:0000313" key="2">
    <source>
        <dbReference type="EMBL" id="EHL03964.1"/>
    </source>
</evidence>
<dbReference type="CDD" id="cd04645">
    <property type="entry name" value="LbH_gamma_CA_like"/>
    <property type="match status" value="1"/>
</dbReference>
<organism evidence="2 3">
    <name type="scientific">Desulfitobacterium hafniense DP7</name>
    <dbReference type="NCBI Taxonomy" id="537010"/>
    <lineage>
        <taxon>Bacteria</taxon>
        <taxon>Bacillati</taxon>
        <taxon>Bacillota</taxon>
        <taxon>Clostridia</taxon>
        <taxon>Eubacteriales</taxon>
        <taxon>Desulfitobacteriaceae</taxon>
        <taxon>Desulfitobacterium</taxon>
    </lineage>
</organism>
<dbReference type="GO" id="GO:0016740">
    <property type="term" value="F:transferase activity"/>
    <property type="evidence" value="ECO:0007669"/>
    <property type="project" value="UniProtKB-KW"/>
</dbReference>
<sequence length="185" mass="19981">MSKRQEGKPVLYSYLDKQPTLGKDVFIADGAKIIGDVHIDEGASIWYNSVIRGDIASIYIGKGTNIQDLSVIHVNTNVPVIIEDDVSIGHSVTLHGCTIKKGTMVGMGSTILNGAIIEEGSMVAAGSLITENKQFPPHVLIMGSPAKVVRELTSDEVNALKETAERYSQKAREHRENSPLPIAKC</sequence>
<dbReference type="EMBL" id="AFZX01000140">
    <property type="protein sequence ID" value="EHL03964.1"/>
    <property type="molecule type" value="Genomic_DNA"/>
</dbReference>
<feature type="region of interest" description="Disordered" evidence="1">
    <location>
        <begin position="166"/>
        <end position="185"/>
    </location>
</feature>
<dbReference type="Gene3D" id="2.160.10.10">
    <property type="entry name" value="Hexapeptide repeat proteins"/>
    <property type="match status" value="1"/>
</dbReference>
<evidence type="ECO:0000256" key="1">
    <source>
        <dbReference type="SAM" id="MobiDB-lite"/>
    </source>
</evidence>
<dbReference type="PANTHER" id="PTHR13061:SF29">
    <property type="entry name" value="GAMMA CARBONIC ANHYDRASE-LIKE 1, MITOCHONDRIAL-RELATED"/>
    <property type="match status" value="1"/>
</dbReference>
<dbReference type="Proteomes" id="UP000004416">
    <property type="component" value="Unassembled WGS sequence"/>
</dbReference>
<reference evidence="2 3" key="1">
    <citation type="submission" date="2011-08" db="EMBL/GenBank/DDBJ databases">
        <authorList>
            <person name="Weinstock G."/>
            <person name="Sodergren E."/>
            <person name="Clifton S."/>
            <person name="Fulton L."/>
            <person name="Fulton B."/>
            <person name="Courtney L."/>
            <person name="Fronick C."/>
            <person name="Harrison M."/>
            <person name="Strong C."/>
            <person name="Farmer C."/>
            <person name="Delahaunty K."/>
            <person name="Markovic C."/>
            <person name="Hall O."/>
            <person name="Minx P."/>
            <person name="Tomlinson C."/>
            <person name="Mitreva M."/>
            <person name="Hou S."/>
            <person name="Chen J."/>
            <person name="Wollam A."/>
            <person name="Pepin K.H."/>
            <person name="Johnson M."/>
            <person name="Bhonagiri V."/>
            <person name="Zhang X."/>
            <person name="Suruliraj S."/>
            <person name="Warren W."/>
            <person name="Chinwalla A."/>
            <person name="Mardis E.R."/>
            <person name="Wilson R.K."/>
        </authorList>
    </citation>
    <scope>NUCLEOTIDE SEQUENCE [LARGE SCALE GENOMIC DNA]</scope>
    <source>
        <strain evidence="2 3">DP7</strain>
    </source>
</reference>
<dbReference type="PATRIC" id="fig|537010.4.peg.5013"/>
<dbReference type="AlphaFoldDB" id="G9XWL2"/>
<dbReference type="Pfam" id="PF00132">
    <property type="entry name" value="Hexapep"/>
    <property type="match status" value="2"/>
</dbReference>
<dbReference type="PANTHER" id="PTHR13061">
    <property type="entry name" value="DYNACTIN SUBUNIT P25"/>
    <property type="match status" value="1"/>
</dbReference>
<name>G9XWL2_DESHA</name>
<dbReference type="InterPro" id="IPR001451">
    <property type="entry name" value="Hexapep"/>
</dbReference>
<keyword evidence="2" id="KW-0808">Transferase</keyword>
<dbReference type="InterPro" id="IPR050484">
    <property type="entry name" value="Transf_Hexapept/Carb_Anhydrase"/>
</dbReference>
<evidence type="ECO:0000313" key="3">
    <source>
        <dbReference type="Proteomes" id="UP000004416"/>
    </source>
</evidence>
<dbReference type="HOGENOM" id="CLU_064827_4_1_9"/>
<proteinExistence type="predicted"/>
<dbReference type="InterPro" id="IPR047324">
    <property type="entry name" value="LbH_gamma_CA-like"/>
</dbReference>
<protein>
    <submittedName>
        <fullName evidence="2">Bacterial transferase hexapeptide repeat protein</fullName>
    </submittedName>
</protein>
<gene>
    <name evidence="2" type="ORF">HMPREF0322_05379</name>
</gene>
<dbReference type="InterPro" id="IPR011004">
    <property type="entry name" value="Trimer_LpxA-like_sf"/>
</dbReference>